<feature type="region of interest" description="Disordered" evidence="1">
    <location>
        <begin position="1"/>
        <end position="37"/>
    </location>
</feature>
<dbReference type="Proteomes" id="UP000032180">
    <property type="component" value="Chromosome 5"/>
</dbReference>
<evidence type="ECO:0000313" key="3">
    <source>
        <dbReference type="Proteomes" id="UP000032180"/>
    </source>
</evidence>
<protein>
    <submittedName>
        <fullName evidence="2">Uncharacterized protein</fullName>
    </submittedName>
</protein>
<dbReference type="Gramene" id="LPERR05G08240.1">
    <property type="protein sequence ID" value="LPERR05G08240.1"/>
    <property type="gene ID" value="LPERR05G08240"/>
</dbReference>
<name>A0A0D9WEQ8_9ORYZ</name>
<evidence type="ECO:0000256" key="1">
    <source>
        <dbReference type="SAM" id="MobiDB-lite"/>
    </source>
</evidence>
<dbReference type="EnsemblPlants" id="LPERR05G08240.1">
    <property type="protein sequence ID" value="LPERR05G08240.1"/>
    <property type="gene ID" value="LPERR05G08240"/>
</dbReference>
<evidence type="ECO:0000313" key="2">
    <source>
        <dbReference type="EnsemblPlants" id="LPERR05G08240.1"/>
    </source>
</evidence>
<keyword evidence="3" id="KW-1185">Reference proteome</keyword>
<dbReference type="AlphaFoldDB" id="A0A0D9WEQ8"/>
<organism evidence="2 3">
    <name type="scientific">Leersia perrieri</name>
    <dbReference type="NCBI Taxonomy" id="77586"/>
    <lineage>
        <taxon>Eukaryota</taxon>
        <taxon>Viridiplantae</taxon>
        <taxon>Streptophyta</taxon>
        <taxon>Embryophyta</taxon>
        <taxon>Tracheophyta</taxon>
        <taxon>Spermatophyta</taxon>
        <taxon>Magnoliopsida</taxon>
        <taxon>Liliopsida</taxon>
        <taxon>Poales</taxon>
        <taxon>Poaceae</taxon>
        <taxon>BOP clade</taxon>
        <taxon>Oryzoideae</taxon>
        <taxon>Oryzeae</taxon>
        <taxon>Oryzinae</taxon>
        <taxon>Leersia</taxon>
    </lineage>
</organism>
<proteinExistence type="predicted"/>
<reference evidence="2 3" key="1">
    <citation type="submission" date="2012-08" db="EMBL/GenBank/DDBJ databases">
        <title>Oryza genome evolution.</title>
        <authorList>
            <person name="Wing R.A."/>
        </authorList>
    </citation>
    <scope>NUCLEOTIDE SEQUENCE</scope>
</reference>
<reference evidence="2" key="3">
    <citation type="submission" date="2015-04" db="UniProtKB">
        <authorList>
            <consortium name="EnsemblPlants"/>
        </authorList>
    </citation>
    <scope>IDENTIFICATION</scope>
</reference>
<reference evidence="3" key="2">
    <citation type="submission" date="2013-12" db="EMBL/GenBank/DDBJ databases">
        <authorList>
            <person name="Yu Y."/>
            <person name="Lee S."/>
            <person name="de Baynast K."/>
            <person name="Wissotski M."/>
            <person name="Liu L."/>
            <person name="Talag J."/>
            <person name="Goicoechea J."/>
            <person name="Angelova A."/>
            <person name="Jetty R."/>
            <person name="Kudrna D."/>
            <person name="Golser W."/>
            <person name="Rivera L."/>
            <person name="Zhang J."/>
            <person name="Wing R."/>
        </authorList>
    </citation>
    <scope>NUCLEOTIDE SEQUENCE</scope>
</reference>
<accession>A0A0D9WEQ8</accession>
<dbReference type="HOGENOM" id="CLU_2530744_0_0_1"/>
<sequence>MPVDDALQPKEKASHEVSSAPTIVEGSSGRQGEKRNWPRLLTARSQASGSETSIILVYYLIGYKLRLPSSKAANDEQNQVCENL</sequence>